<comment type="caution">
    <text evidence="10">The sequence shown here is derived from an EMBL/GenBank/DDBJ whole genome shotgun (WGS) entry which is preliminary data.</text>
</comment>
<comment type="similarity">
    <text evidence="6">Belongs to the TRAFAC class myosin-kinesin ATPase superfamily. Myosin family.</text>
</comment>
<evidence type="ECO:0000256" key="3">
    <source>
        <dbReference type="ARBA" id="ARBA00023123"/>
    </source>
</evidence>
<dbReference type="PRINTS" id="PR00193">
    <property type="entry name" value="MYOSINHEAVY"/>
</dbReference>
<feature type="compositionally biased region" description="Basic and acidic residues" evidence="8">
    <location>
        <begin position="365"/>
        <end position="391"/>
    </location>
</feature>
<dbReference type="InterPro" id="IPR036961">
    <property type="entry name" value="Kinesin_motor_dom_sf"/>
</dbReference>
<keyword evidence="5 6" id="KW-0009">Actin-binding</keyword>
<accession>A0ABD3PW39</accession>
<feature type="coiled-coil region" evidence="7">
    <location>
        <begin position="1434"/>
        <end position="1504"/>
    </location>
</feature>
<dbReference type="GO" id="GO:0003774">
    <property type="term" value="F:cytoskeletal motor activity"/>
    <property type="evidence" value="ECO:0007669"/>
    <property type="project" value="UniProtKB-UniRule"/>
</dbReference>
<dbReference type="EMBL" id="JALLPJ020000431">
    <property type="protein sequence ID" value="KAL3792339.1"/>
    <property type="molecule type" value="Genomic_DNA"/>
</dbReference>
<dbReference type="SUPFAM" id="SSF52540">
    <property type="entry name" value="P-loop containing nucleoside triphosphate hydrolases"/>
    <property type="match status" value="1"/>
</dbReference>
<proteinExistence type="inferred from homology"/>
<feature type="domain" description="Myosin motor" evidence="9">
    <location>
        <begin position="513"/>
        <end position="1275"/>
    </location>
</feature>
<gene>
    <name evidence="10" type="ORF">ACHAWO_000889</name>
</gene>
<keyword evidence="2 6" id="KW-0067">ATP-binding</keyword>
<dbReference type="Gene3D" id="1.20.5.4820">
    <property type="match status" value="1"/>
</dbReference>
<evidence type="ECO:0000256" key="1">
    <source>
        <dbReference type="ARBA" id="ARBA00022741"/>
    </source>
</evidence>
<dbReference type="Pfam" id="PF18590">
    <property type="entry name" value="IMP2_N"/>
    <property type="match status" value="1"/>
</dbReference>
<dbReference type="PROSITE" id="PS51456">
    <property type="entry name" value="MYOSIN_MOTOR"/>
    <property type="match status" value="1"/>
</dbReference>
<evidence type="ECO:0000256" key="8">
    <source>
        <dbReference type="SAM" id="MobiDB-lite"/>
    </source>
</evidence>
<evidence type="ECO:0000256" key="7">
    <source>
        <dbReference type="SAM" id="Coils"/>
    </source>
</evidence>
<evidence type="ECO:0000313" key="11">
    <source>
        <dbReference type="Proteomes" id="UP001530400"/>
    </source>
</evidence>
<evidence type="ECO:0000313" key="10">
    <source>
        <dbReference type="EMBL" id="KAL3792339.1"/>
    </source>
</evidence>
<dbReference type="PANTHER" id="PTHR13140">
    <property type="entry name" value="MYOSIN"/>
    <property type="match status" value="1"/>
</dbReference>
<organism evidence="10 11">
    <name type="scientific">Cyclotella atomus</name>
    <dbReference type="NCBI Taxonomy" id="382360"/>
    <lineage>
        <taxon>Eukaryota</taxon>
        <taxon>Sar</taxon>
        <taxon>Stramenopiles</taxon>
        <taxon>Ochrophyta</taxon>
        <taxon>Bacillariophyta</taxon>
        <taxon>Coscinodiscophyceae</taxon>
        <taxon>Thalassiosirophycidae</taxon>
        <taxon>Stephanodiscales</taxon>
        <taxon>Stephanodiscaceae</taxon>
        <taxon>Cyclotella</taxon>
    </lineage>
</organism>
<evidence type="ECO:0000259" key="9">
    <source>
        <dbReference type="PROSITE" id="PS51456"/>
    </source>
</evidence>
<feature type="compositionally biased region" description="Low complexity" evidence="8">
    <location>
        <begin position="408"/>
        <end position="421"/>
    </location>
</feature>
<protein>
    <recommendedName>
        <fullName evidence="9">Myosin motor domain-containing protein</fullName>
    </recommendedName>
</protein>
<dbReference type="PANTHER" id="PTHR13140:SF706">
    <property type="entry name" value="DILUTE CLASS UNCONVENTIONAL MYOSIN, ISOFORM C"/>
    <property type="match status" value="1"/>
</dbReference>
<evidence type="ECO:0000256" key="4">
    <source>
        <dbReference type="ARBA" id="ARBA00023175"/>
    </source>
</evidence>
<feature type="region of interest" description="Disordered" evidence="8">
    <location>
        <begin position="335"/>
        <end position="432"/>
    </location>
</feature>
<dbReference type="Pfam" id="PF00063">
    <property type="entry name" value="Myosin_head"/>
    <property type="match status" value="1"/>
</dbReference>
<dbReference type="CDD" id="cd00124">
    <property type="entry name" value="MYSc"/>
    <property type="match status" value="1"/>
</dbReference>
<feature type="compositionally biased region" description="Basic and acidic residues" evidence="8">
    <location>
        <begin position="335"/>
        <end position="354"/>
    </location>
</feature>
<feature type="compositionally biased region" description="Basic residues" evidence="8">
    <location>
        <begin position="1733"/>
        <end position="1744"/>
    </location>
</feature>
<keyword evidence="1 6" id="KW-0547">Nucleotide-binding</keyword>
<evidence type="ECO:0000256" key="6">
    <source>
        <dbReference type="PROSITE-ProRule" id="PRU00782"/>
    </source>
</evidence>
<name>A0ABD3PW39_9STRA</name>
<feature type="coiled-coil region" evidence="7">
    <location>
        <begin position="1541"/>
        <end position="1619"/>
    </location>
</feature>
<feature type="binding site" evidence="6">
    <location>
        <begin position="644"/>
        <end position="651"/>
    </location>
    <ligand>
        <name>ATP</name>
        <dbReference type="ChEBI" id="CHEBI:30616"/>
    </ligand>
</feature>
<dbReference type="GO" id="GO:0016459">
    <property type="term" value="C:myosin complex"/>
    <property type="evidence" value="ECO:0007669"/>
    <property type="project" value="UniProtKB-KW"/>
</dbReference>
<sequence>MIGVFVFECCYCYCCWCCLTTNSANPFLISHRLGDDCSFLSNEDNTSTSTHNSSAPATDDHELLLKKKKKIVPIRHHGNHGQDTEAEAPTTEATSQTTVCYLLLDTQTQATLIEQYSKTYPPSNTAVDPSSILASYSIPSNKSLPSYKYTRNFGKSTLVNATMGDLRGKRAYFAAICQWIKTIKSYCGSVVFHSHVAGWECDVYVYFLNPEQQTQQKQHQQQQKEHHQQQQQQQTVLIKDEEQFPIHQADAVSIVPRGSDFIYHDPRLVTNIDKWVAEGSKLGFASKLDISAGCAYPNTANSSEVKDRLVGDAARPSGGKSYSSLSRQYDVIKLHNEQASSEKERMRREERLKMEDEEMEAVRSASEKGSREYRDLEERELMKRFEMEKNSSVHNVGGGGGASDKISSHSNTNSNKTNDSDPTQLDESKMTEGTPVYIRDAHYSYLPAIISSPQDDKHRLKVQITLPSDWNQYTVLPPKSSTTTTAEERIVKLTDYPNNELPLQNITKNGDDSGKNDMADMEHLHEAAILYNLKRRHVNGNPYTRVGDIMVALNPFQWIDGLYSEEKQMFYAKCLIWQAPISKATPQSYKENKDQSLATAATERQALGYEYEKLGIHPHVYETSSLAYLGLAHEGNNQAILVTGESGAGKTETIKIVMNHLATVERSRPLWPESDRSNRNEQGSEQVVNRVLHSNPLFESFGNAKTLRNDNSSRFGKFTQLLFDVESAEEAARGGRSVPSCHLVGSKCITYLLEKSRVVKVSDGERTYHIFYQLIGAPDEAKESIWREGLVGAETSDFGYLSSSAGSIDGLASGENWNETVESLGIFGIDGVLFLDLTRSLCVILQLGNITFGSEFVDGEERSHISSMEALQKLSALLGVSEGDIETSMIKRFMVTRGEEFTISLKANEAKDGCDALAKEIYARVFDYLVHKINEYTEPSDGEEYGTISLLDIFGFESFAVNRFEQLCINYANERLQQKYVNDNFQSVKSEYEGEGINVFDFSLIDNSDVIELLEGRLGLISQLNEECVRPNGGDESFVYKLKVVNSDSSRLLQDKLHYPYEFAVHHYAAPIKYDARQFIERNLDKIPTDLLSCARKSTNPFIRDQFNQLLMKTEGSKNTSVHKKRSEATKDLVTSKFKGQLTSLMTLIEKSRTRYIRCVKPNKTMIPRVLDHSHTVSQLESAGLVTAIVISRESFPNRLSYEQVMERYKFLCYKYSDMKLRSGDVKVDSETLLSHLLEGITVNTHKGRVKPFACGKTKIYFRIGALERIESIRQEYYAERAVQLQTWTRSLQARKKYTISKRGVILLQCEVRRWRACKEYRKTLRSAIILQCFARKTVATLERKRRQREHKTVIIQARWRVKKPQQQFKTSRVAAIKIQSLARMKACISMYNAKKKEKEEEHAIAYRMSMIQQNFDDASTVQGTVFSVDEGLLEEVETMFEFLRKEIVALRKKNSALKKQLTESEAYKRIRIEQMTKTNATLLEDNNRRRKDASKLKSELKLQQESHGEQLKQMRADFDIALAHREMELKDLRTSWHSTVALHRREVQMIQEEAERKREENSTEINRLRDEIKRTQQSRQVDGASMDIGMLRKKDEEIARLKEELAALRANSSSNANEVNEQQKQDAVKSMVYSVKKNRQHRKSHVTQMQTLASQLENSIASGDHAQMSSLVESLKNAIQAGEKANSKMDREMVNMIDFSSAYFNPQVAGSGANIDELVAENQRLRQKLEKRHHCKKCGYKRGGKNEETSHASGVADGNKN</sequence>
<dbReference type="Gene3D" id="1.20.58.530">
    <property type="match status" value="1"/>
</dbReference>
<dbReference type="Proteomes" id="UP001530400">
    <property type="component" value="Unassembled WGS sequence"/>
</dbReference>
<dbReference type="InterPro" id="IPR027417">
    <property type="entry name" value="P-loop_NTPase"/>
</dbReference>
<keyword evidence="4 6" id="KW-0505">Motor protein</keyword>
<feature type="region of interest" description="Disordered" evidence="8">
    <location>
        <begin position="216"/>
        <end position="235"/>
    </location>
</feature>
<reference evidence="10 11" key="1">
    <citation type="submission" date="2024-10" db="EMBL/GenBank/DDBJ databases">
        <title>Updated reference genomes for cyclostephanoid diatoms.</title>
        <authorList>
            <person name="Roberts W.R."/>
            <person name="Alverson A.J."/>
        </authorList>
    </citation>
    <scope>NUCLEOTIDE SEQUENCE [LARGE SCALE GENOMIC DNA]</scope>
    <source>
        <strain evidence="10 11">AJA010-31</strain>
    </source>
</reference>
<dbReference type="InterPro" id="IPR001609">
    <property type="entry name" value="Myosin_head_motor_dom-like"/>
</dbReference>
<feature type="region of interest" description="Disordered" evidence="8">
    <location>
        <begin position="1733"/>
        <end position="1762"/>
    </location>
</feature>
<dbReference type="GO" id="GO:0005524">
    <property type="term" value="F:ATP binding"/>
    <property type="evidence" value="ECO:0007669"/>
    <property type="project" value="UniProtKB-UniRule"/>
</dbReference>
<keyword evidence="11" id="KW-1185">Reference proteome</keyword>
<feature type="region of interest" description="Actin-binding" evidence="6">
    <location>
        <begin position="1142"/>
        <end position="1164"/>
    </location>
</feature>
<dbReference type="Gene3D" id="3.40.850.10">
    <property type="entry name" value="Kinesin motor domain"/>
    <property type="match status" value="1"/>
</dbReference>
<keyword evidence="3 6" id="KW-0518">Myosin</keyword>
<dbReference type="Gene3D" id="1.10.10.820">
    <property type="match status" value="1"/>
</dbReference>
<dbReference type="GO" id="GO:0003779">
    <property type="term" value="F:actin binding"/>
    <property type="evidence" value="ECO:0007669"/>
    <property type="project" value="UniProtKB-KW"/>
</dbReference>
<dbReference type="InterPro" id="IPR040955">
    <property type="entry name" value="IMP2_N"/>
</dbReference>
<dbReference type="Gene3D" id="1.20.120.720">
    <property type="entry name" value="Myosin VI head, motor domain, U50 subdomain"/>
    <property type="match status" value="1"/>
</dbReference>
<evidence type="ECO:0000256" key="5">
    <source>
        <dbReference type="ARBA" id="ARBA00023203"/>
    </source>
</evidence>
<evidence type="ECO:0000256" key="2">
    <source>
        <dbReference type="ARBA" id="ARBA00022840"/>
    </source>
</evidence>
<dbReference type="SMART" id="SM00242">
    <property type="entry name" value="MYSc"/>
    <property type="match status" value="1"/>
</dbReference>
<keyword evidence="7" id="KW-0175">Coiled coil</keyword>